<keyword evidence="3" id="KW-0862">Zinc</keyword>
<evidence type="ECO:0000256" key="4">
    <source>
        <dbReference type="PROSITE-ProRule" id="PRU00834"/>
    </source>
</evidence>
<sequence length="205" mass="23570">MRGKVKERHVGFRGSAILKQHRCNWNIKRLNMIPRTRTLLQSKIPITRYFARCWAPRVRYNVCRTLPAAALHTNIIAHNEVKKDDKKVHLGSFKVDKPKMMIAFTCKKCNTRSSHTMSKQAYEKGTVLISCPHCKVRHLIADHLKIFHDHHVTVEQLMKANGEQVSQDVGDLEFEDIPDSLKDVLGKYAKNNSENASQLPHPSQK</sequence>
<dbReference type="PANTHER" id="PTHR20922">
    <property type="entry name" value="DNL-TYPE ZINC FINGER PROTEIN"/>
    <property type="match status" value="1"/>
</dbReference>
<protein>
    <submittedName>
        <fullName evidence="6">Zim17p</fullName>
    </submittedName>
</protein>
<gene>
    <name evidence="6" type="ORF">EC1118_1N9_0243g</name>
</gene>
<dbReference type="GO" id="GO:0051087">
    <property type="term" value="F:protein-folding chaperone binding"/>
    <property type="evidence" value="ECO:0007669"/>
    <property type="project" value="TreeGrafter"/>
</dbReference>
<dbReference type="GO" id="GO:0006457">
    <property type="term" value="P:protein folding"/>
    <property type="evidence" value="ECO:0007669"/>
    <property type="project" value="TreeGrafter"/>
</dbReference>
<evidence type="ECO:0000256" key="3">
    <source>
        <dbReference type="ARBA" id="ARBA00022833"/>
    </source>
</evidence>
<dbReference type="EMBL" id="FN393086">
    <property type="protein sequence ID" value="CAY82303.1"/>
    <property type="molecule type" value="Genomic_DNA"/>
</dbReference>
<dbReference type="GO" id="GO:0008270">
    <property type="term" value="F:zinc ion binding"/>
    <property type="evidence" value="ECO:0007669"/>
    <property type="project" value="UniProtKB-KW"/>
</dbReference>
<dbReference type="PANTHER" id="PTHR20922:SF13">
    <property type="entry name" value="DNL-TYPE ZINC FINGER PROTEIN"/>
    <property type="match status" value="1"/>
</dbReference>
<evidence type="ECO:0000256" key="2">
    <source>
        <dbReference type="ARBA" id="ARBA00022771"/>
    </source>
</evidence>
<dbReference type="GO" id="GO:0050821">
    <property type="term" value="P:protein stabilization"/>
    <property type="evidence" value="ECO:0007669"/>
    <property type="project" value="TreeGrafter"/>
</dbReference>
<evidence type="ECO:0000259" key="5">
    <source>
        <dbReference type="PROSITE" id="PS51501"/>
    </source>
</evidence>
<keyword evidence="2 4" id="KW-0863">Zinc-finger</keyword>
<dbReference type="Pfam" id="PF05180">
    <property type="entry name" value="zf-DNL"/>
    <property type="match status" value="1"/>
</dbReference>
<evidence type="ECO:0000256" key="1">
    <source>
        <dbReference type="ARBA" id="ARBA00022723"/>
    </source>
</evidence>
<dbReference type="InterPro" id="IPR007853">
    <property type="entry name" value="Znf_DNL-typ"/>
</dbReference>
<dbReference type="OrthoDB" id="512667at2759"/>
<dbReference type="InterPro" id="IPR024158">
    <property type="entry name" value="Mt_import_TIM15"/>
</dbReference>
<keyword evidence="1" id="KW-0479">Metal-binding</keyword>
<dbReference type="HOGENOM" id="CLU_093902_1_0_1"/>
<accession>C8ZGL4</accession>
<dbReference type="GO" id="GO:0005739">
    <property type="term" value="C:mitochondrion"/>
    <property type="evidence" value="ECO:0007669"/>
    <property type="project" value="TreeGrafter"/>
</dbReference>
<dbReference type="GO" id="GO:0030150">
    <property type="term" value="P:protein import into mitochondrial matrix"/>
    <property type="evidence" value="ECO:0007669"/>
    <property type="project" value="TreeGrafter"/>
</dbReference>
<dbReference type="AlphaFoldDB" id="C8ZGL4"/>
<organism evidence="6">
    <name type="scientific">Saccharomyces cerevisiae (strain Lalvin EC1118 / Prise de mousse)</name>
    <name type="common">Baker's yeast</name>
    <dbReference type="NCBI Taxonomy" id="643680"/>
    <lineage>
        <taxon>Eukaryota</taxon>
        <taxon>Fungi</taxon>
        <taxon>Dikarya</taxon>
        <taxon>Ascomycota</taxon>
        <taxon>Saccharomycotina</taxon>
        <taxon>Saccharomycetes</taxon>
        <taxon>Saccharomycetales</taxon>
        <taxon>Saccharomycetaceae</taxon>
        <taxon>Saccharomyces</taxon>
    </lineage>
</organism>
<evidence type="ECO:0000313" key="6">
    <source>
        <dbReference type="EMBL" id="CAY82303.1"/>
    </source>
</evidence>
<reference evidence="6" key="1">
    <citation type="journal article" date="2009" name="Proc. Natl. Acad. Sci. U.S.A.">
        <title>Eukaryote-to-eukaryote gene transfer events revealed by the genome sequence of the wine yeast Saccharomyces cerevisiae EC1118.</title>
        <authorList>
            <person name="Novo M."/>
            <person name="Bigey F."/>
            <person name="Beyne E."/>
            <person name="Galeote V."/>
            <person name="Gavory F."/>
            <person name="Mallet S."/>
            <person name="Cambot B."/>
            <person name="Legras J.L."/>
            <person name="Wincker P."/>
            <person name="Casaregola S."/>
            <person name="Dequin S."/>
        </authorList>
    </citation>
    <scope>NUCLEOTIDE SEQUENCE [LARGE SCALE GENOMIC DNA]</scope>
    <source>
        <strain evidence="6">Lalvin EC1118</strain>
        <strain>Lalvin EC1118 / Prise de mousse</strain>
    </source>
</reference>
<feature type="domain" description="DNL-type" evidence="5">
    <location>
        <begin position="95"/>
        <end position="190"/>
    </location>
</feature>
<dbReference type="PROSITE" id="PS51501">
    <property type="entry name" value="ZF_DNL"/>
    <property type="match status" value="1"/>
</dbReference>
<proteinExistence type="predicted"/>
<name>C8ZGL4_YEAS8</name>